<evidence type="ECO:0000256" key="6">
    <source>
        <dbReference type="SAM" id="Phobius"/>
    </source>
</evidence>
<keyword evidence="5 6" id="KW-0472">Membrane</keyword>
<feature type="transmembrane region" description="Helical" evidence="6">
    <location>
        <begin position="255"/>
        <end position="276"/>
    </location>
</feature>
<feature type="transmembrane region" description="Helical" evidence="6">
    <location>
        <begin position="51"/>
        <end position="74"/>
    </location>
</feature>
<dbReference type="InterPro" id="IPR011701">
    <property type="entry name" value="MFS"/>
</dbReference>
<feature type="transmembrane region" description="Helical" evidence="6">
    <location>
        <begin position="312"/>
        <end position="329"/>
    </location>
</feature>
<keyword evidence="4 6" id="KW-1133">Transmembrane helix</keyword>
<feature type="transmembrane region" description="Helical" evidence="6">
    <location>
        <begin position="86"/>
        <end position="103"/>
    </location>
</feature>
<comment type="subcellular location">
    <subcellularLocation>
        <location evidence="1">Cell membrane</location>
        <topology evidence="1">Multi-pass membrane protein</topology>
    </subcellularLocation>
</comment>
<dbReference type="InterPro" id="IPR052983">
    <property type="entry name" value="MFS_Riboflavin_Transporter"/>
</dbReference>
<dbReference type="Gene3D" id="1.20.1250.20">
    <property type="entry name" value="MFS general substrate transporter like domains"/>
    <property type="match status" value="1"/>
</dbReference>
<dbReference type="PANTHER" id="PTHR43385">
    <property type="entry name" value="RIBOFLAVIN TRANSPORTER RIBJ"/>
    <property type="match status" value="1"/>
</dbReference>
<dbReference type="SUPFAM" id="SSF103473">
    <property type="entry name" value="MFS general substrate transporter"/>
    <property type="match status" value="1"/>
</dbReference>
<evidence type="ECO:0000256" key="5">
    <source>
        <dbReference type="ARBA" id="ARBA00023136"/>
    </source>
</evidence>
<dbReference type="InterPro" id="IPR036259">
    <property type="entry name" value="MFS_trans_sf"/>
</dbReference>
<evidence type="ECO:0000256" key="2">
    <source>
        <dbReference type="ARBA" id="ARBA00022448"/>
    </source>
</evidence>
<feature type="domain" description="Major facilitator superfamily (MFS) profile" evidence="7">
    <location>
        <begin position="17"/>
        <end position="401"/>
    </location>
</feature>
<dbReference type="Proteomes" id="UP001519325">
    <property type="component" value="Unassembled WGS sequence"/>
</dbReference>
<feature type="transmembrane region" description="Helical" evidence="6">
    <location>
        <begin position="288"/>
        <end position="306"/>
    </location>
</feature>
<dbReference type="PROSITE" id="PS50850">
    <property type="entry name" value="MFS"/>
    <property type="match status" value="1"/>
</dbReference>
<evidence type="ECO:0000313" key="9">
    <source>
        <dbReference type="Proteomes" id="UP001519325"/>
    </source>
</evidence>
<gene>
    <name evidence="8" type="ORF">BJ987_005778</name>
</gene>
<dbReference type="InterPro" id="IPR020846">
    <property type="entry name" value="MFS_dom"/>
</dbReference>
<keyword evidence="3 6" id="KW-0812">Transmembrane</keyword>
<feature type="transmembrane region" description="Helical" evidence="6">
    <location>
        <begin position="225"/>
        <end position="249"/>
    </location>
</feature>
<dbReference type="CDD" id="cd17355">
    <property type="entry name" value="MFS_YcxA_like"/>
    <property type="match status" value="1"/>
</dbReference>
<keyword evidence="2" id="KW-0813">Transport</keyword>
<evidence type="ECO:0000256" key="4">
    <source>
        <dbReference type="ARBA" id="ARBA00022989"/>
    </source>
</evidence>
<feature type="transmembrane region" description="Helical" evidence="6">
    <location>
        <begin position="20"/>
        <end position="39"/>
    </location>
</feature>
<dbReference type="RefSeq" id="WP_209896033.1">
    <property type="nucleotide sequence ID" value="NZ_JAGGMR010000001.1"/>
</dbReference>
<feature type="transmembrane region" description="Helical" evidence="6">
    <location>
        <begin position="349"/>
        <end position="372"/>
    </location>
</feature>
<feature type="transmembrane region" description="Helical" evidence="6">
    <location>
        <begin position="378"/>
        <end position="397"/>
    </location>
</feature>
<feature type="transmembrane region" description="Helical" evidence="6">
    <location>
        <begin position="148"/>
        <end position="169"/>
    </location>
</feature>
<dbReference type="PANTHER" id="PTHR43385:SF1">
    <property type="entry name" value="RIBOFLAVIN TRANSPORTER RIBJ"/>
    <property type="match status" value="1"/>
</dbReference>
<dbReference type="Pfam" id="PF07690">
    <property type="entry name" value="MFS_1"/>
    <property type="match status" value="1"/>
</dbReference>
<evidence type="ECO:0000256" key="1">
    <source>
        <dbReference type="ARBA" id="ARBA00004651"/>
    </source>
</evidence>
<accession>A0ABS4QME7</accession>
<keyword evidence="9" id="KW-1185">Reference proteome</keyword>
<dbReference type="EMBL" id="JAGGMR010000001">
    <property type="protein sequence ID" value="MBP2192877.1"/>
    <property type="molecule type" value="Genomic_DNA"/>
</dbReference>
<feature type="transmembrane region" description="Helical" evidence="6">
    <location>
        <begin position="109"/>
        <end position="127"/>
    </location>
</feature>
<protein>
    <submittedName>
        <fullName evidence="8">MFS family permease</fullName>
    </submittedName>
</protein>
<feature type="transmembrane region" description="Helical" evidence="6">
    <location>
        <begin position="175"/>
        <end position="196"/>
    </location>
</feature>
<name>A0ABS4QME7_9NOCA</name>
<comment type="caution">
    <text evidence="8">The sequence shown here is derived from an EMBL/GenBank/DDBJ whole genome shotgun (WGS) entry which is preliminary data.</text>
</comment>
<reference evidence="8 9" key="1">
    <citation type="submission" date="2021-03" db="EMBL/GenBank/DDBJ databases">
        <title>Sequencing the genomes of 1000 actinobacteria strains.</title>
        <authorList>
            <person name="Klenk H.-P."/>
        </authorList>
    </citation>
    <scope>NUCLEOTIDE SEQUENCE [LARGE SCALE GENOMIC DNA]</scope>
    <source>
        <strain evidence="8 9">DSM 45516</strain>
    </source>
</reference>
<organism evidence="8 9">
    <name type="scientific">Nocardia goodfellowii</name>
    <dbReference type="NCBI Taxonomy" id="882446"/>
    <lineage>
        <taxon>Bacteria</taxon>
        <taxon>Bacillati</taxon>
        <taxon>Actinomycetota</taxon>
        <taxon>Actinomycetes</taxon>
        <taxon>Mycobacteriales</taxon>
        <taxon>Nocardiaceae</taxon>
        <taxon>Nocardia</taxon>
    </lineage>
</organism>
<evidence type="ECO:0000313" key="8">
    <source>
        <dbReference type="EMBL" id="MBP2192877.1"/>
    </source>
</evidence>
<proteinExistence type="predicted"/>
<evidence type="ECO:0000256" key="3">
    <source>
        <dbReference type="ARBA" id="ARBA00022692"/>
    </source>
</evidence>
<evidence type="ECO:0000259" key="7">
    <source>
        <dbReference type="PROSITE" id="PS50850"/>
    </source>
</evidence>
<sequence length="402" mass="41605">MRQDLSVPGAPASAAELRRVLAVLCLTEITSWGILYYAFPVLAGQISAETGWSATALTAAFSAGQLVGAVAGIPVGRWLDRYGPRWVMSAGSVLGVVSLTLVASAQHLAWFFAGWLLVGAAKSAVLYQPAFAALTRWHGVRRVRAMTILTLSGGLASTVFAPLTAAIAQRFDWRATYLVLAGLLAVLTIPAHWYGLRLRWPARPIVEPDQDASPARAAGTREFRILTTALAITSFAVAAAVILLVPLLIERGFSTGTAALALGLGGAGQVLSRLGYGTLERHTSVRTRTALILLSIAASTVLLGSLTTATALVGAAVLAGMARGVLTLLKATAVTDRWGTSHYGRLSGLLAAPSIVASALAPFAATAMAGQLGGYSRAFQLLGVCVVIAAALSVATVPRRGG</sequence>